<dbReference type="InterPro" id="IPR029058">
    <property type="entry name" value="AB_hydrolase_fold"/>
</dbReference>
<reference evidence="4" key="1">
    <citation type="journal article" date="2012" name="Nat. Commun.">
        <title>The genome of Prunus mume.</title>
        <authorList>
            <person name="Zhang Q."/>
            <person name="Chen W."/>
            <person name="Sun L."/>
            <person name="Zhao F."/>
            <person name="Huang B."/>
            <person name="Yang W."/>
            <person name="Tao Y."/>
            <person name="Wang J."/>
            <person name="Yuan Z."/>
            <person name="Fan G."/>
            <person name="Xing Z."/>
            <person name="Han C."/>
            <person name="Pan H."/>
            <person name="Zhong X."/>
            <person name="Shi W."/>
            <person name="Liang X."/>
            <person name="Du D."/>
            <person name="Sun F."/>
            <person name="Xu Z."/>
            <person name="Hao R."/>
            <person name="Lv T."/>
            <person name="Lv Y."/>
            <person name="Zheng Z."/>
            <person name="Sun M."/>
            <person name="Luo L."/>
            <person name="Cai M."/>
            <person name="Gao Y."/>
            <person name="Wang J."/>
            <person name="Yin Y."/>
            <person name="Xu X."/>
            <person name="Cheng T."/>
            <person name="Wang J."/>
        </authorList>
    </citation>
    <scope>NUCLEOTIDE SEQUENCE [LARGE SCALE GENOMIC DNA]</scope>
</reference>
<dbReference type="PANTHER" id="PTHR23024">
    <property type="entry name" value="ARYLACETAMIDE DEACETYLASE"/>
    <property type="match status" value="1"/>
</dbReference>
<evidence type="ECO:0000259" key="3">
    <source>
        <dbReference type="Pfam" id="PF07859"/>
    </source>
</evidence>
<dbReference type="GeneID" id="103332006"/>
<evidence type="ECO:0000313" key="4">
    <source>
        <dbReference type="Proteomes" id="UP000694861"/>
    </source>
</evidence>
<feature type="domain" description="Alpha/beta hydrolase fold-3" evidence="3">
    <location>
        <begin position="99"/>
        <end position="318"/>
    </location>
</feature>
<dbReference type="Proteomes" id="UP000694861">
    <property type="component" value="Linkage group LG5"/>
</dbReference>
<proteinExistence type="inferred from homology"/>
<keyword evidence="4" id="KW-1185">Reference proteome</keyword>
<feature type="compositionally biased region" description="Low complexity" evidence="2">
    <location>
        <begin position="52"/>
        <end position="62"/>
    </location>
</feature>
<protein>
    <submittedName>
        <fullName evidence="5">Probable carboxylesterase 9</fullName>
    </submittedName>
</protein>
<dbReference type="RefSeq" id="XP_008232919.1">
    <property type="nucleotide sequence ID" value="XM_008234697.2"/>
</dbReference>
<dbReference type="InterPro" id="IPR013094">
    <property type="entry name" value="AB_hydrolase_3"/>
</dbReference>
<sequence>MALWVSSVAEKMWSGDLVSLFVLLANHVHYVPIYQNVQIRPVHPPPRPPTTPTNTDPTPGDPVVSKDVTLNPETRTWARIFRPTKLPSNDNTVARLPIIIYFHHGGWILLSAADAAAHTNCSQITSEVPAIIVSVNYRLAPESRLPAQHHDALDAIHWVRAQAQDPKGENWIRDYADVSRCYLYGCGCGGNIVFFSGLKAYQLQLEPLKISGIIMNQPMFGGVQRTNSELRFATDQLLPLPVLDLMWDLALPKATDRNHRYCNPMADEVHKDLIKRLGRCLVIGFSGDPMIDRQQDFVTMLVACGVRVDARFDDLGFHNVDFVDSRRAAAVLNIVKEFII</sequence>
<dbReference type="Gene3D" id="3.40.50.1820">
    <property type="entry name" value="alpha/beta hydrolase"/>
    <property type="match status" value="1"/>
</dbReference>
<comment type="similarity">
    <text evidence="1">Belongs to the 'GDXG' lipolytic enzyme family.</text>
</comment>
<gene>
    <name evidence="5" type="primary">LOC103332006</name>
</gene>
<dbReference type="InterPro" id="IPR050466">
    <property type="entry name" value="Carboxylest/Gibb_receptor"/>
</dbReference>
<feature type="compositionally biased region" description="Pro residues" evidence="2">
    <location>
        <begin position="42"/>
        <end position="51"/>
    </location>
</feature>
<name>A0ABM0P165_PRUMU</name>
<evidence type="ECO:0000256" key="1">
    <source>
        <dbReference type="ARBA" id="ARBA00010515"/>
    </source>
</evidence>
<dbReference type="SUPFAM" id="SSF53474">
    <property type="entry name" value="alpha/beta-Hydrolases"/>
    <property type="match status" value="1"/>
</dbReference>
<dbReference type="PANTHER" id="PTHR23024:SF212">
    <property type="entry name" value="CARBOXYLESTERASE 9-RELATED"/>
    <property type="match status" value="1"/>
</dbReference>
<evidence type="ECO:0000256" key="2">
    <source>
        <dbReference type="SAM" id="MobiDB-lite"/>
    </source>
</evidence>
<evidence type="ECO:0000313" key="5">
    <source>
        <dbReference type="RefSeq" id="XP_008232919.1"/>
    </source>
</evidence>
<organism evidence="4 5">
    <name type="scientific">Prunus mume</name>
    <name type="common">Japanese apricot</name>
    <name type="synonym">Armeniaca mume</name>
    <dbReference type="NCBI Taxonomy" id="102107"/>
    <lineage>
        <taxon>Eukaryota</taxon>
        <taxon>Viridiplantae</taxon>
        <taxon>Streptophyta</taxon>
        <taxon>Embryophyta</taxon>
        <taxon>Tracheophyta</taxon>
        <taxon>Spermatophyta</taxon>
        <taxon>Magnoliopsida</taxon>
        <taxon>eudicotyledons</taxon>
        <taxon>Gunneridae</taxon>
        <taxon>Pentapetalae</taxon>
        <taxon>rosids</taxon>
        <taxon>fabids</taxon>
        <taxon>Rosales</taxon>
        <taxon>Rosaceae</taxon>
        <taxon>Amygdaloideae</taxon>
        <taxon>Amygdaleae</taxon>
        <taxon>Prunus</taxon>
    </lineage>
</organism>
<reference evidence="5" key="2">
    <citation type="submission" date="2025-08" db="UniProtKB">
        <authorList>
            <consortium name="RefSeq"/>
        </authorList>
    </citation>
    <scope>IDENTIFICATION</scope>
</reference>
<accession>A0ABM0P165</accession>
<dbReference type="Pfam" id="PF07859">
    <property type="entry name" value="Abhydrolase_3"/>
    <property type="match status" value="1"/>
</dbReference>
<feature type="region of interest" description="Disordered" evidence="2">
    <location>
        <begin position="41"/>
        <end position="63"/>
    </location>
</feature>